<sequence length="86" mass="9056">MERIMTARKIARILVGAVLVLLGALWVLQGADLVRIKPVLCVADCQPLVGGSPVWLAVGVVAFLAGLAVLTVRRQGGRGRAGQLQE</sequence>
<keyword evidence="1" id="KW-0812">Transmembrane</keyword>
<evidence type="ECO:0000256" key="1">
    <source>
        <dbReference type="SAM" id="Phobius"/>
    </source>
</evidence>
<organism evidence="2 3">
    <name type="scientific">Actinopolymorpha singaporensis</name>
    <dbReference type="NCBI Taxonomy" id="117157"/>
    <lineage>
        <taxon>Bacteria</taxon>
        <taxon>Bacillati</taxon>
        <taxon>Actinomycetota</taxon>
        <taxon>Actinomycetes</taxon>
        <taxon>Propionibacteriales</taxon>
        <taxon>Actinopolymorphaceae</taxon>
        <taxon>Actinopolymorpha</taxon>
    </lineage>
</organism>
<dbReference type="EMBL" id="LT629732">
    <property type="protein sequence ID" value="SDS04865.1"/>
    <property type="molecule type" value="Genomic_DNA"/>
</dbReference>
<reference evidence="2 3" key="1">
    <citation type="submission" date="2016-10" db="EMBL/GenBank/DDBJ databases">
        <authorList>
            <person name="de Groot N.N."/>
        </authorList>
    </citation>
    <scope>NUCLEOTIDE SEQUENCE [LARGE SCALE GENOMIC DNA]</scope>
    <source>
        <strain evidence="2 3">DSM 22024</strain>
    </source>
</reference>
<evidence type="ECO:0000313" key="3">
    <source>
        <dbReference type="Proteomes" id="UP000198983"/>
    </source>
</evidence>
<keyword evidence="3" id="KW-1185">Reference proteome</keyword>
<dbReference type="AlphaFoldDB" id="A0A1H1P1I0"/>
<dbReference type="Proteomes" id="UP000198983">
    <property type="component" value="Chromosome I"/>
</dbReference>
<feature type="transmembrane region" description="Helical" evidence="1">
    <location>
        <begin position="54"/>
        <end position="72"/>
    </location>
</feature>
<keyword evidence="1" id="KW-1133">Transmembrane helix</keyword>
<keyword evidence="1" id="KW-0472">Membrane</keyword>
<gene>
    <name evidence="2" type="ORF">SAMN04489717_1447</name>
</gene>
<evidence type="ECO:0000313" key="2">
    <source>
        <dbReference type="EMBL" id="SDS04865.1"/>
    </source>
</evidence>
<accession>A0A1H1P1I0</accession>
<protein>
    <submittedName>
        <fullName evidence="2">Uncharacterized protein</fullName>
    </submittedName>
</protein>
<name>A0A1H1P1I0_9ACTN</name>
<proteinExistence type="predicted"/>
<dbReference type="STRING" id="117157.SAMN04489717_1447"/>